<dbReference type="AlphaFoldDB" id="A0A3B4A8V7"/>
<keyword evidence="1" id="KW-0812">Transmembrane</keyword>
<keyword evidence="3" id="KW-1185">Reference proteome</keyword>
<feature type="transmembrane region" description="Helical" evidence="1">
    <location>
        <begin position="22"/>
        <end position="44"/>
    </location>
</feature>
<dbReference type="Proteomes" id="UP000261520">
    <property type="component" value="Unplaced"/>
</dbReference>
<dbReference type="Ensembl" id="ENSPMGT00000013942.1">
    <property type="protein sequence ID" value="ENSPMGP00000013064.1"/>
    <property type="gene ID" value="ENSPMGG00000010770.1"/>
</dbReference>
<organism evidence="2 3">
    <name type="scientific">Periophthalmus magnuspinnatus</name>
    <dbReference type="NCBI Taxonomy" id="409849"/>
    <lineage>
        <taxon>Eukaryota</taxon>
        <taxon>Metazoa</taxon>
        <taxon>Chordata</taxon>
        <taxon>Craniata</taxon>
        <taxon>Vertebrata</taxon>
        <taxon>Euteleostomi</taxon>
        <taxon>Actinopterygii</taxon>
        <taxon>Neopterygii</taxon>
        <taxon>Teleostei</taxon>
        <taxon>Neoteleostei</taxon>
        <taxon>Acanthomorphata</taxon>
        <taxon>Gobiaria</taxon>
        <taxon>Gobiiformes</taxon>
        <taxon>Gobioidei</taxon>
        <taxon>Gobiidae</taxon>
        <taxon>Oxudercinae</taxon>
        <taxon>Periophthalmus</taxon>
    </lineage>
</organism>
<keyword evidence="1" id="KW-0472">Membrane</keyword>
<evidence type="ECO:0000313" key="3">
    <source>
        <dbReference type="Proteomes" id="UP000261520"/>
    </source>
</evidence>
<protein>
    <submittedName>
        <fullName evidence="2">Uncharacterized protein</fullName>
    </submittedName>
</protein>
<reference evidence="2" key="1">
    <citation type="submission" date="2025-08" db="UniProtKB">
        <authorList>
            <consortium name="Ensembl"/>
        </authorList>
    </citation>
    <scope>IDENTIFICATION</scope>
</reference>
<name>A0A3B4A8V7_9GOBI</name>
<proteinExistence type="predicted"/>
<keyword evidence="1" id="KW-1133">Transmembrane helix</keyword>
<accession>A0A3B4A8V7</accession>
<evidence type="ECO:0000313" key="2">
    <source>
        <dbReference type="Ensembl" id="ENSPMGP00000013064.1"/>
    </source>
</evidence>
<sequence>MWLLRPSTRADMTFPRADSDRFIFVASFSLSPCAPVLACLSLPAKSTRFSFPMRMWLSPSKPTSLHSTVMTKMACDRELCSFMLVAPTDRFWFPTFMTCSSSLTRRNLDWSFTAQMSLCVTLTQ</sequence>
<reference evidence="2" key="2">
    <citation type="submission" date="2025-09" db="UniProtKB">
        <authorList>
            <consortium name="Ensembl"/>
        </authorList>
    </citation>
    <scope>IDENTIFICATION</scope>
</reference>
<evidence type="ECO:0000256" key="1">
    <source>
        <dbReference type="SAM" id="Phobius"/>
    </source>
</evidence>